<dbReference type="PROSITE" id="PS00138">
    <property type="entry name" value="SUBTILASE_SER"/>
    <property type="match status" value="1"/>
</dbReference>
<name>A0AAP2GJ54_9BACT</name>
<feature type="active site" description="Charge relay system" evidence="4 5">
    <location>
        <position position="274"/>
    </location>
</feature>
<dbReference type="PANTHER" id="PTHR42884:SF14">
    <property type="entry name" value="NEUROENDOCRINE CONVERTASE 1"/>
    <property type="match status" value="1"/>
</dbReference>
<reference evidence="8 9" key="1">
    <citation type="submission" date="2021-05" db="EMBL/GenBank/DDBJ databases">
        <title>A Polyphasic approach of four new species of the genus Ohtaekwangia: Ohtaekwangia histidinii sp. nov., Ohtaekwangia cretensis sp. nov., Ohtaekwangia indiensis sp. nov., Ohtaekwangia reichenbachii sp. nov. from diverse environment.</title>
        <authorList>
            <person name="Octaviana S."/>
        </authorList>
    </citation>
    <scope>NUCLEOTIDE SEQUENCE [LARGE SCALE GENOMIC DNA]</scope>
    <source>
        <strain evidence="8 9">PWU37</strain>
    </source>
</reference>
<evidence type="ECO:0000313" key="8">
    <source>
        <dbReference type="EMBL" id="MBT1688130.1"/>
    </source>
</evidence>
<dbReference type="InterPro" id="IPR034054">
    <property type="entry name" value="Pep_S8_PrcA"/>
</dbReference>
<dbReference type="GO" id="GO:0004252">
    <property type="term" value="F:serine-type endopeptidase activity"/>
    <property type="evidence" value="ECO:0007669"/>
    <property type="project" value="UniProtKB-UniRule"/>
</dbReference>
<dbReference type="SUPFAM" id="SSF52743">
    <property type="entry name" value="Subtilisin-like"/>
    <property type="match status" value="1"/>
</dbReference>
<evidence type="ECO:0000256" key="3">
    <source>
        <dbReference type="ARBA" id="ARBA00022825"/>
    </source>
</evidence>
<evidence type="ECO:0000313" key="9">
    <source>
        <dbReference type="Proteomes" id="UP001319180"/>
    </source>
</evidence>
<dbReference type="InterPro" id="IPR015500">
    <property type="entry name" value="Peptidase_S8_subtilisin-rel"/>
</dbReference>
<evidence type="ECO:0000259" key="7">
    <source>
        <dbReference type="Pfam" id="PF00082"/>
    </source>
</evidence>
<dbReference type="InterPro" id="IPR023827">
    <property type="entry name" value="Peptidase_S8_Asp-AS"/>
</dbReference>
<dbReference type="PANTHER" id="PTHR42884">
    <property type="entry name" value="PROPROTEIN CONVERTASE SUBTILISIN/KEXIN-RELATED"/>
    <property type="match status" value="1"/>
</dbReference>
<dbReference type="InterPro" id="IPR022398">
    <property type="entry name" value="Peptidase_S8_His-AS"/>
</dbReference>
<dbReference type="Gene3D" id="3.40.50.200">
    <property type="entry name" value="Peptidase S8/S53 domain"/>
    <property type="match status" value="1"/>
</dbReference>
<dbReference type="PRINTS" id="PR00723">
    <property type="entry name" value="SUBTILISIN"/>
</dbReference>
<comment type="caution">
    <text evidence="8">The sequence shown here is derived from an EMBL/GenBank/DDBJ whole genome shotgun (WGS) entry which is preliminary data.</text>
</comment>
<feature type="domain" description="Peptidase S8/S53" evidence="7">
    <location>
        <begin position="226"/>
        <end position="505"/>
    </location>
</feature>
<dbReference type="EMBL" id="JAHESC010000023">
    <property type="protein sequence ID" value="MBT1688130.1"/>
    <property type="molecule type" value="Genomic_DNA"/>
</dbReference>
<comment type="similarity">
    <text evidence="5 6">Belongs to the peptidase S8 family.</text>
</comment>
<dbReference type="PROSITE" id="PS51892">
    <property type="entry name" value="SUBTILASE"/>
    <property type="match status" value="1"/>
</dbReference>
<dbReference type="GO" id="GO:0016485">
    <property type="term" value="P:protein processing"/>
    <property type="evidence" value="ECO:0007669"/>
    <property type="project" value="TreeGrafter"/>
</dbReference>
<feature type="active site" description="Charge relay system" evidence="4 5">
    <location>
        <position position="233"/>
    </location>
</feature>
<accession>A0AAP2GJ54</accession>
<dbReference type="RefSeq" id="WP_254091357.1">
    <property type="nucleotide sequence ID" value="NZ_JAHESC010000023.1"/>
</dbReference>
<keyword evidence="1 5" id="KW-0645">Protease</keyword>
<keyword evidence="2 5" id="KW-0378">Hydrolase</keyword>
<dbReference type="CDD" id="cd07498">
    <property type="entry name" value="Peptidases_S8_15"/>
    <property type="match status" value="1"/>
</dbReference>
<evidence type="ECO:0000256" key="1">
    <source>
        <dbReference type="ARBA" id="ARBA00022670"/>
    </source>
</evidence>
<protein>
    <submittedName>
        <fullName evidence="8">S8 family serine peptidase</fullName>
    </submittedName>
</protein>
<evidence type="ECO:0000256" key="4">
    <source>
        <dbReference type="PIRSR" id="PIRSR615500-1"/>
    </source>
</evidence>
<dbReference type="InterPro" id="IPR036852">
    <property type="entry name" value="Peptidase_S8/S53_dom_sf"/>
</dbReference>
<dbReference type="Proteomes" id="UP001319180">
    <property type="component" value="Unassembled WGS sequence"/>
</dbReference>
<dbReference type="PROSITE" id="PS00136">
    <property type="entry name" value="SUBTILASE_ASP"/>
    <property type="match status" value="1"/>
</dbReference>
<dbReference type="PROSITE" id="PS00137">
    <property type="entry name" value="SUBTILASE_HIS"/>
    <property type="match status" value="1"/>
</dbReference>
<keyword evidence="9" id="KW-1185">Reference proteome</keyword>
<organism evidence="8 9">
    <name type="scientific">Dawidia soli</name>
    <dbReference type="NCBI Taxonomy" id="2782352"/>
    <lineage>
        <taxon>Bacteria</taxon>
        <taxon>Pseudomonadati</taxon>
        <taxon>Bacteroidota</taxon>
        <taxon>Cytophagia</taxon>
        <taxon>Cytophagales</taxon>
        <taxon>Chryseotaleaceae</taxon>
        <taxon>Dawidia</taxon>
    </lineage>
</organism>
<feature type="active site" description="Charge relay system" evidence="4 5">
    <location>
        <position position="451"/>
    </location>
</feature>
<dbReference type="InterPro" id="IPR023828">
    <property type="entry name" value="Peptidase_S8_Ser-AS"/>
</dbReference>
<evidence type="ECO:0000256" key="5">
    <source>
        <dbReference type="PROSITE-ProRule" id="PRU01240"/>
    </source>
</evidence>
<evidence type="ECO:0000256" key="6">
    <source>
        <dbReference type="RuleBase" id="RU003355"/>
    </source>
</evidence>
<sequence length="520" mass="56178">MAKTKKAPARQTFSLKYGSTNLTLSKSDSMVAVKPTVKKKPNLESSLKHLTSLNGFEIYKLDKNERSNVETKLQTLRESPEVLVGSHVYHTSDDGVPFVPNGEVFVRFKARATPQKIQAAIDDLHLMVLETREDNSYVFKTTPESPNPVKVAVALQQNEIVDIAEPSLITEGKVFNFVIPVDELVKDQWHLKNTGTHRGTSVGLLKGADARVIEAWQKAQSLGSPDVIVAVIDDGFDVTHPDLKEDGKIVTPFDFESNTTDPRPRNTGEQGDWHGTACAGVAVGVANGQGITGAAPRCKLMPVRWGINLSDREVERWFDFVSRNGAWVVSCSWGALARRFVLSTRQTLAIQNCARNGRGGKGTIICFAAGNENRDVDAPATYNGFATHADVLAIAACTSRDTRSHYSNFGDSIFMTAPSSGQGGMGILTTDVLNEEGYDLGDYTFDFGGTSSATPLVAGICALLLSLKPTLTSAELKDVLKSTARKIGGDAEYNAAGHSKKFGYGCINALEAVTNILSHP</sequence>
<proteinExistence type="inferred from homology"/>
<keyword evidence="3 5" id="KW-0720">Serine protease</keyword>
<dbReference type="InterPro" id="IPR000209">
    <property type="entry name" value="Peptidase_S8/S53_dom"/>
</dbReference>
<evidence type="ECO:0000256" key="2">
    <source>
        <dbReference type="ARBA" id="ARBA00022801"/>
    </source>
</evidence>
<dbReference type="Pfam" id="PF00082">
    <property type="entry name" value="Peptidase_S8"/>
    <property type="match status" value="1"/>
</dbReference>
<dbReference type="GO" id="GO:0016020">
    <property type="term" value="C:membrane"/>
    <property type="evidence" value="ECO:0007669"/>
    <property type="project" value="TreeGrafter"/>
</dbReference>
<dbReference type="AlphaFoldDB" id="A0AAP2GJ54"/>
<gene>
    <name evidence="8" type="ORF">KK078_16285</name>
</gene>